<dbReference type="InterPro" id="IPR002220">
    <property type="entry name" value="DapA-like"/>
</dbReference>
<dbReference type="HOGENOM" id="CLU_049343_0_2_1"/>
<evidence type="ECO:0000313" key="4">
    <source>
        <dbReference type="EMBL" id="KEQ60073.1"/>
    </source>
</evidence>
<keyword evidence="1" id="KW-0456">Lyase</keyword>
<name>A0A074VHV1_AURM1</name>
<dbReference type="Pfam" id="PF00701">
    <property type="entry name" value="DHDPS"/>
    <property type="match status" value="1"/>
</dbReference>
<organism evidence="4 5">
    <name type="scientific">Aureobasidium melanogenum (strain CBS 110374)</name>
    <name type="common">Aureobasidium pullulans var. melanogenum</name>
    <dbReference type="NCBI Taxonomy" id="1043003"/>
    <lineage>
        <taxon>Eukaryota</taxon>
        <taxon>Fungi</taxon>
        <taxon>Dikarya</taxon>
        <taxon>Ascomycota</taxon>
        <taxon>Pezizomycotina</taxon>
        <taxon>Dothideomycetes</taxon>
        <taxon>Dothideomycetidae</taxon>
        <taxon>Dothideales</taxon>
        <taxon>Saccotheciaceae</taxon>
        <taxon>Aureobasidium</taxon>
    </lineage>
</organism>
<dbReference type="Proteomes" id="UP000030672">
    <property type="component" value="Unassembled WGS sequence"/>
</dbReference>
<reference evidence="4 5" key="1">
    <citation type="journal article" date="2014" name="BMC Genomics">
        <title>Genome sequencing of four Aureobasidium pullulans varieties: biotechnological potential, stress tolerance, and description of new species.</title>
        <authorList>
            <person name="Gostin Ar C."/>
            <person name="Ohm R.A."/>
            <person name="Kogej T."/>
            <person name="Sonjak S."/>
            <person name="Turk M."/>
            <person name="Zajc J."/>
            <person name="Zalar P."/>
            <person name="Grube M."/>
            <person name="Sun H."/>
            <person name="Han J."/>
            <person name="Sharma A."/>
            <person name="Chiniquy J."/>
            <person name="Ngan C.Y."/>
            <person name="Lipzen A."/>
            <person name="Barry K."/>
            <person name="Grigoriev I.V."/>
            <person name="Gunde-Cimerman N."/>
        </authorList>
    </citation>
    <scope>NUCLEOTIDE SEQUENCE [LARGE SCALE GENOMIC DNA]</scope>
    <source>
        <strain evidence="4 5">CBS 110374</strain>
    </source>
</reference>
<feature type="active site" description="Schiff-base intermediate with substrate" evidence="2">
    <location>
        <position position="161"/>
    </location>
</feature>
<dbReference type="SMART" id="SM01130">
    <property type="entry name" value="DHDPS"/>
    <property type="match status" value="1"/>
</dbReference>
<dbReference type="InterPro" id="IPR013785">
    <property type="entry name" value="Aldolase_TIM"/>
</dbReference>
<accession>A0A074VHV1</accession>
<sequence length="328" mass="34661">MAPTSTHDFDATVSGSASNIRTELEAGIYVPTVAFFKDDEELDVETTRKHALRLASSGIKGIVTHGSNGEAAHLSHEERVLITQTTRQALDDSGHDVKLIVGCGAQSTREAIKLCKDAASAGGDAALVLPPSYFASLLSSKLLLDHYRKVADASPIPILIYNFPAVQSGLDITSDQIIELAQHPKIVGVKLTCGNTGKLARVVAATKSSKFLTFGGSSDFLLQTLAVGGAGVIAGLGNLAPVTNVRAMQAYEAGELERAREMQAVLAEADWVAIKGGFVAVKVGLNHACGYGGHPRLPCAMPETKVQSEMTVGFARLLELERSLQKQL</sequence>
<dbReference type="GO" id="GO:0008840">
    <property type="term" value="F:4-hydroxy-tetrahydrodipicolinate synthase activity"/>
    <property type="evidence" value="ECO:0007669"/>
    <property type="project" value="TreeGrafter"/>
</dbReference>
<dbReference type="Gene3D" id="3.20.20.70">
    <property type="entry name" value="Aldolase class I"/>
    <property type="match status" value="1"/>
</dbReference>
<keyword evidence="5" id="KW-1185">Reference proteome</keyword>
<dbReference type="GeneID" id="63916138"/>
<dbReference type="EMBL" id="KL584844">
    <property type="protein sequence ID" value="KEQ60073.1"/>
    <property type="molecule type" value="Genomic_DNA"/>
</dbReference>
<evidence type="ECO:0000256" key="1">
    <source>
        <dbReference type="PIRNR" id="PIRNR001365"/>
    </source>
</evidence>
<gene>
    <name evidence="4" type="ORF">M437DRAFT_54897</name>
</gene>
<dbReference type="RefSeq" id="XP_040877096.1">
    <property type="nucleotide sequence ID" value="XM_041022765.1"/>
</dbReference>
<dbReference type="SUPFAM" id="SSF51569">
    <property type="entry name" value="Aldolase"/>
    <property type="match status" value="1"/>
</dbReference>
<feature type="binding site" evidence="3">
    <location>
        <position position="233"/>
    </location>
    <ligand>
        <name>pyruvate</name>
        <dbReference type="ChEBI" id="CHEBI:15361"/>
    </ligand>
</feature>
<evidence type="ECO:0000256" key="3">
    <source>
        <dbReference type="PIRSR" id="PIRSR001365-2"/>
    </source>
</evidence>
<dbReference type="STRING" id="1043003.A0A074VHV1"/>
<protein>
    <submittedName>
        <fullName evidence="4">Dihydrodipicolinate synthetase</fullName>
    </submittedName>
</protein>
<dbReference type="CDD" id="cd00408">
    <property type="entry name" value="DHDPS-like"/>
    <property type="match status" value="1"/>
</dbReference>
<evidence type="ECO:0000313" key="5">
    <source>
        <dbReference type="Proteomes" id="UP000030672"/>
    </source>
</evidence>
<dbReference type="PIRSF" id="PIRSF001365">
    <property type="entry name" value="DHDPS"/>
    <property type="match status" value="1"/>
</dbReference>
<dbReference type="PRINTS" id="PR00146">
    <property type="entry name" value="DHPICSNTHASE"/>
</dbReference>
<dbReference type="AlphaFoldDB" id="A0A074VHV1"/>
<evidence type="ECO:0000256" key="2">
    <source>
        <dbReference type="PIRSR" id="PIRSR001365-1"/>
    </source>
</evidence>
<proteinExistence type="inferred from homology"/>
<comment type="similarity">
    <text evidence="1">Belongs to the DapA family.</text>
</comment>
<dbReference type="PANTHER" id="PTHR12128:SF52">
    <property type="entry name" value="4-HYDROXY-2-OXOGLUTARATE ALDOLASE, MITOCHONDRIAL-RELATED"/>
    <property type="match status" value="1"/>
</dbReference>
<feature type="active site" description="Schiff-base intermediate with substrate" evidence="2">
    <location>
        <position position="190"/>
    </location>
</feature>
<dbReference type="PANTHER" id="PTHR12128">
    <property type="entry name" value="DIHYDRODIPICOLINATE SYNTHASE"/>
    <property type="match status" value="1"/>
</dbReference>